<evidence type="ECO:0000313" key="1">
    <source>
        <dbReference type="EMBL" id="EME46042.1"/>
    </source>
</evidence>
<accession>N1PRM7</accession>
<proteinExistence type="predicted"/>
<dbReference type="HOGENOM" id="CLU_2757749_0_0_1"/>
<keyword evidence="2" id="KW-1185">Reference proteome</keyword>
<reference evidence="1 2" key="2">
    <citation type="journal article" date="2012" name="PLoS Pathog.">
        <title>Diverse lifestyles and strategies of plant pathogenesis encoded in the genomes of eighteen Dothideomycetes fungi.</title>
        <authorList>
            <person name="Ohm R.A."/>
            <person name="Feau N."/>
            <person name="Henrissat B."/>
            <person name="Schoch C.L."/>
            <person name="Horwitz B.A."/>
            <person name="Barry K.W."/>
            <person name="Condon B.J."/>
            <person name="Copeland A.C."/>
            <person name="Dhillon B."/>
            <person name="Glaser F."/>
            <person name="Hesse C.N."/>
            <person name="Kosti I."/>
            <person name="LaButti K."/>
            <person name="Lindquist E.A."/>
            <person name="Lucas S."/>
            <person name="Salamov A.A."/>
            <person name="Bradshaw R.E."/>
            <person name="Ciuffetti L."/>
            <person name="Hamelin R.C."/>
            <person name="Kema G.H.J."/>
            <person name="Lawrence C."/>
            <person name="Scott J.A."/>
            <person name="Spatafora J.W."/>
            <person name="Turgeon B.G."/>
            <person name="de Wit P.J.G.M."/>
            <person name="Zhong S."/>
            <person name="Goodwin S.B."/>
            <person name="Grigoriev I.V."/>
        </authorList>
    </citation>
    <scope>NUCLEOTIDE SEQUENCE [LARGE SCALE GENOMIC DNA]</scope>
    <source>
        <strain evidence="2">NZE10 / CBS 128990</strain>
    </source>
</reference>
<dbReference type="AlphaFoldDB" id="N1PRM7"/>
<dbReference type="Proteomes" id="UP000016933">
    <property type="component" value="Unassembled WGS sequence"/>
</dbReference>
<organism evidence="1 2">
    <name type="scientific">Dothistroma septosporum (strain NZE10 / CBS 128990)</name>
    <name type="common">Red band needle blight fungus</name>
    <name type="synonym">Mycosphaerella pini</name>
    <dbReference type="NCBI Taxonomy" id="675120"/>
    <lineage>
        <taxon>Eukaryota</taxon>
        <taxon>Fungi</taxon>
        <taxon>Dikarya</taxon>
        <taxon>Ascomycota</taxon>
        <taxon>Pezizomycotina</taxon>
        <taxon>Dothideomycetes</taxon>
        <taxon>Dothideomycetidae</taxon>
        <taxon>Mycosphaerellales</taxon>
        <taxon>Mycosphaerellaceae</taxon>
        <taxon>Dothistroma</taxon>
    </lineage>
</organism>
<protein>
    <submittedName>
        <fullName evidence="1">Uncharacterized protein</fullName>
    </submittedName>
</protein>
<gene>
    <name evidence="1" type="ORF">DOTSEDRAFT_42625</name>
</gene>
<dbReference type="EMBL" id="KB446537">
    <property type="protein sequence ID" value="EME46042.1"/>
    <property type="molecule type" value="Genomic_DNA"/>
</dbReference>
<evidence type="ECO:0000313" key="2">
    <source>
        <dbReference type="Proteomes" id="UP000016933"/>
    </source>
</evidence>
<name>N1PRM7_DOTSN</name>
<reference evidence="2" key="1">
    <citation type="journal article" date="2012" name="PLoS Genet.">
        <title>The genomes of the fungal plant pathogens Cladosporium fulvum and Dothistroma septosporum reveal adaptation to different hosts and lifestyles but also signatures of common ancestry.</title>
        <authorList>
            <person name="de Wit P.J.G.M."/>
            <person name="van der Burgt A."/>
            <person name="Oekmen B."/>
            <person name="Stergiopoulos I."/>
            <person name="Abd-Elsalam K.A."/>
            <person name="Aerts A.L."/>
            <person name="Bahkali A.H."/>
            <person name="Beenen H.G."/>
            <person name="Chettri P."/>
            <person name="Cox M.P."/>
            <person name="Datema E."/>
            <person name="de Vries R.P."/>
            <person name="Dhillon B."/>
            <person name="Ganley A.R."/>
            <person name="Griffiths S.A."/>
            <person name="Guo Y."/>
            <person name="Hamelin R.C."/>
            <person name="Henrissat B."/>
            <person name="Kabir M.S."/>
            <person name="Jashni M.K."/>
            <person name="Kema G."/>
            <person name="Klaubauf S."/>
            <person name="Lapidus A."/>
            <person name="Levasseur A."/>
            <person name="Lindquist E."/>
            <person name="Mehrabi R."/>
            <person name="Ohm R.A."/>
            <person name="Owen T.J."/>
            <person name="Salamov A."/>
            <person name="Schwelm A."/>
            <person name="Schijlen E."/>
            <person name="Sun H."/>
            <person name="van den Burg H.A."/>
            <person name="van Ham R.C.H.J."/>
            <person name="Zhang S."/>
            <person name="Goodwin S.B."/>
            <person name="Grigoriev I.V."/>
            <person name="Collemare J."/>
            <person name="Bradshaw R.E."/>
        </authorList>
    </citation>
    <scope>NUCLEOTIDE SEQUENCE [LARGE SCALE GENOMIC DNA]</scope>
    <source>
        <strain evidence="2">NZE10 / CBS 128990</strain>
    </source>
</reference>
<sequence length="70" mass="7658">MGLQCSLRFSPTRKLDADVSAKAKASREARRSRHLGLQPQQQLLCIDGIREHDSQQIGGDAIVARNTEAG</sequence>